<evidence type="ECO:0000256" key="1">
    <source>
        <dbReference type="ARBA" id="ARBA00022801"/>
    </source>
</evidence>
<dbReference type="Pfam" id="PF00657">
    <property type="entry name" value="Lipase_GDSL"/>
    <property type="match status" value="1"/>
</dbReference>
<dbReference type="CDD" id="cd01846">
    <property type="entry name" value="fatty_acyltransferase_like"/>
    <property type="match status" value="1"/>
</dbReference>
<dbReference type="PANTHER" id="PTHR45648:SF22">
    <property type="entry name" value="GDSL LIPASE_ACYLHYDROLASE FAMILY PROTEIN (AFU_ORTHOLOGUE AFUA_4G14700)"/>
    <property type="match status" value="1"/>
</dbReference>
<dbReference type="EMBL" id="CP024770">
    <property type="protein sequence ID" value="QGY32254.1"/>
    <property type="molecule type" value="Genomic_DNA"/>
</dbReference>
<dbReference type="RefSeq" id="WP_208718148.1">
    <property type="nucleotide sequence ID" value="NZ_CP024770.1"/>
</dbReference>
<gene>
    <name evidence="2" type="ORF">CUN67_25010</name>
</gene>
<dbReference type="PANTHER" id="PTHR45648">
    <property type="entry name" value="GDSL LIPASE/ACYLHYDROLASE FAMILY PROTEIN (AFU_ORTHOLOGUE AFUA_4G14700)"/>
    <property type="match status" value="1"/>
</dbReference>
<organism evidence="2 3">
    <name type="scientific">Pantoea cypripedii</name>
    <name type="common">Pectobacterium cypripedii</name>
    <name type="synonym">Erwinia cypripedii</name>
    <dbReference type="NCBI Taxonomy" id="55209"/>
    <lineage>
        <taxon>Bacteria</taxon>
        <taxon>Pseudomonadati</taxon>
        <taxon>Pseudomonadota</taxon>
        <taxon>Gammaproteobacteria</taxon>
        <taxon>Enterobacterales</taxon>
        <taxon>Erwiniaceae</taxon>
        <taxon>Pantoea</taxon>
    </lineage>
</organism>
<protein>
    <submittedName>
        <fullName evidence="2">Lipase</fullName>
    </submittedName>
</protein>
<dbReference type="SUPFAM" id="SSF52266">
    <property type="entry name" value="SGNH hydrolase"/>
    <property type="match status" value="1"/>
</dbReference>
<dbReference type="Gene3D" id="3.40.50.1110">
    <property type="entry name" value="SGNH hydrolase"/>
    <property type="match status" value="1"/>
</dbReference>
<dbReference type="InterPro" id="IPR001087">
    <property type="entry name" value="GDSL"/>
</dbReference>
<dbReference type="GO" id="GO:0016788">
    <property type="term" value="F:hydrolase activity, acting on ester bonds"/>
    <property type="evidence" value="ECO:0007669"/>
    <property type="project" value="InterPro"/>
</dbReference>
<evidence type="ECO:0000313" key="2">
    <source>
        <dbReference type="EMBL" id="QGY32254.1"/>
    </source>
</evidence>
<keyword evidence="1" id="KW-0378">Hydrolase</keyword>
<proteinExistence type="predicted"/>
<dbReference type="Proteomes" id="UP000502005">
    <property type="component" value="Plasmid pNE1B"/>
</dbReference>
<geneLocation type="plasmid" evidence="3">
    <name>pne1b</name>
</geneLocation>
<dbReference type="InterPro" id="IPR036514">
    <property type="entry name" value="SGNH_hydro_sf"/>
</dbReference>
<keyword evidence="2" id="KW-0614">Plasmid</keyword>
<reference evidence="2 3" key="1">
    <citation type="submission" date="2017-11" db="EMBL/GenBank/DDBJ databases">
        <title>Genome sequence of Pantoea cypripedii NE1.</title>
        <authorList>
            <person name="Nascimento F.X."/>
        </authorList>
    </citation>
    <scope>NUCLEOTIDE SEQUENCE [LARGE SCALE GENOMIC DNA]</scope>
    <source>
        <strain evidence="2 3">NE1</strain>
        <plasmid evidence="3">pne1b</plasmid>
    </source>
</reference>
<name>A0A6B9G418_PANCY</name>
<evidence type="ECO:0000313" key="3">
    <source>
        <dbReference type="Proteomes" id="UP000502005"/>
    </source>
</evidence>
<dbReference type="AlphaFoldDB" id="A0A6B9G418"/>
<dbReference type="InterPro" id="IPR051058">
    <property type="entry name" value="GDSL_Est/Lipase"/>
</dbReference>
<sequence length="355" mass="39745">MTSINFNGQAILNTNLSSADEVDGESGKGKFLLAEVINSQVLPDTIFHSEDEKMRVQQLQTAFKADTRKNNFGSVKKIVVNGDSLSDENGLMYKKTHEILPSDPQFIDGKFTNGYTWVKFLAKYLSLPCYNVAEGGAVSANYSGIPVIGNPAFLFVSNLETQTKKSAPGEDALVFIFLGANDYMTFGKTDVTCVVSGQKKQVQRMIDNKVSNIVIMGMPDLSLTPYAHEQNEEYRTMMHAVSEKHNNALKGMVNDVQRENPQVKIIYIDTHAIMSKIMEVAKYVNYDLEKAFFNGGYVSLRDKGKKCTIDHENFFNDKSHPSQEVHSVFARAVEKIVRDEFGDTAMHNKKHIGKR</sequence>
<accession>A0A6B9G418</accession>